<dbReference type="PANTHER" id="PTHR43481">
    <property type="entry name" value="FRUCTOSE-1-PHOSPHATE PHOSPHATASE"/>
    <property type="match status" value="1"/>
</dbReference>
<sequence length="214" mass="23673">MLRAVIFDMDGVMVDTMDMHFDAATIVLNRAGAKVSREEVSRLDSTRSADGFRRFLKGKSEDDIKKLVAEKYEWLFSRSRGLKPIPGFLEFFFLVKGKYRLAVVSSSVKAFVQHIMSELSITGSFEVLLGGDDISKGKPDPEGYFLAAKKLGVAPAECLVIEDSLYGIMSAKAAGMKVIAVTNTYDRNFLLDADLIVDSLAEIQIARLEALFRA</sequence>
<dbReference type="Gene3D" id="1.10.150.240">
    <property type="entry name" value="Putative phosphatase, domain 2"/>
    <property type="match status" value="1"/>
</dbReference>
<name>A0A8T3YK77_9ARCH</name>
<reference evidence="2" key="1">
    <citation type="submission" date="2020-07" db="EMBL/GenBank/DDBJ databases">
        <title>Huge and variable diversity of episymbiotic CPR bacteria and DPANN archaea in groundwater ecosystems.</title>
        <authorList>
            <person name="He C.Y."/>
            <person name="Keren R."/>
            <person name="Whittaker M."/>
            <person name="Farag I.F."/>
            <person name="Doudna J."/>
            <person name="Cate J.H.D."/>
            <person name="Banfield J.F."/>
        </authorList>
    </citation>
    <scope>NUCLEOTIDE SEQUENCE</scope>
    <source>
        <strain evidence="2">NC_groundwater_1296_Ag_S-0.2um_52_80</strain>
    </source>
</reference>
<comment type="caution">
    <text evidence="2">The sequence shown here is derived from an EMBL/GenBank/DDBJ whole genome shotgun (WGS) entry which is preliminary data.</text>
</comment>
<comment type="similarity">
    <text evidence="1">Belongs to the HAD-like hydrolase superfamily.</text>
</comment>
<dbReference type="SFLD" id="SFLDS00003">
    <property type="entry name" value="Haloacid_Dehalogenase"/>
    <property type="match status" value="1"/>
</dbReference>
<evidence type="ECO:0000313" key="2">
    <source>
        <dbReference type="EMBL" id="MBI4210934.1"/>
    </source>
</evidence>
<dbReference type="NCBIfam" id="TIGR01509">
    <property type="entry name" value="HAD-SF-IA-v3"/>
    <property type="match status" value="1"/>
</dbReference>
<evidence type="ECO:0000256" key="1">
    <source>
        <dbReference type="ARBA" id="ARBA00007958"/>
    </source>
</evidence>
<dbReference type="NCBIfam" id="TIGR01549">
    <property type="entry name" value="HAD-SF-IA-v1"/>
    <property type="match status" value="1"/>
</dbReference>
<dbReference type="GO" id="GO:0050308">
    <property type="term" value="F:sugar-phosphatase activity"/>
    <property type="evidence" value="ECO:0007669"/>
    <property type="project" value="TreeGrafter"/>
</dbReference>
<evidence type="ECO:0000313" key="3">
    <source>
        <dbReference type="Proteomes" id="UP000732298"/>
    </source>
</evidence>
<protein>
    <submittedName>
        <fullName evidence="2">HAD family phosphatase</fullName>
    </submittedName>
</protein>
<dbReference type="SUPFAM" id="SSF56784">
    <property type="entry name" value="HAD-like"/>
    <property type="match status" value="1"/>
</dbReference>
<dbReference type="InterPro" id="IPR041492">
    <property type="entry name" value="HAD_2"/>
</dbReference>
<dbReference type="Pfam" id="PF13419">
    <property type="entry name" value="HAD_2"/>
    <property type="match status" value="1"/>
</dbReference>
<gene>
    <name evidence="2" type="ORF">HY544_05540</name>
</gene>
<dbReference type="InterPro" id="IPR023214">
    <property type="entry name" value="HAD_sf"/>
</dbReference>
<dbReference type="SFLD" id="SFLDG01135">
    <property type="entry name" value="C1.5.6:_HAD__Beta-PGM__Phospha"/>
    <property type="match status" value="1"/>
</dbReference>
<dbReference type="PANTHER" id="PTHR43481:SF4">
    <property type="entry name" value="GLYCEROL-1-PHOSPHATE PHOSPHOHYDROLASE 1-RELATED"/>
    <property type="match status" value="1"/>
</dbReference>
<dbReference type="InterPro" id="IPR051806">
    <property type="entry name" value="HAD-like_SPP"/>
</dbReference>
<dbReference type="Gene3D" id="3.40.50.1000">
    <property type="entry name" value="HAD superfamily/HAD-like"/>
    <property type="match status" value="1"/>
</dbReference>
<dbReference type="InterPro" id="IPR023198">
    <property type="entry name" value="PGP-like_dom2"/>
</dbReference>
<dbReference type="InterPro" id="IPR036412">
    <property type="entry name" value="HAD-like_sf"/>
</dbReference>
<dbReference type="AlphaFoldDB" id="A0A8T3YK77"/>
<dbReference type="EMBL" id="JACQPB010000053">
    <property type="protein sequence ID" value="MBI4210934.1"/>
    <property type="molecule type" value="Genomic_DNA"/>
</dbReference>
<organism evidence="2 3">
    <name type="scientific">Candidatus Iainarchaeum sp</name>
    <dbReference type="NCBI Taxonomy" id="3101447"/>
    <lineage>
        <taxon>Archaea</taxon>
        <taxon>Candidatus Iainarchaeota</taxon>
        <taxon>Candidatus Iainarchaeia</taxon>
        <taxon>Candidatus Iainarchaeales</taxon>
        <taxon>Candidatus Iainarchaeaceae</taxon>
        <taxon>Candidatus Iainarchaeum</taxon>
    </lineage>
</organism>
<accession>A0A8T3YK77</accession>
<dbReference type="PRINTS" id="PR00413">
    <property type="entry name" value="HADHALOGNASE"/>
</dbReference>
<proteinExistence type="inferred from homology"/>
<dbReference type="InterPro" id="IPR006439">
    <property type="entry name" value="HAD-SF_hydro_IA"/>
</dbReference>
<dbReference type="SFLD" id="SFLDG01129">
    <property type="entry name" value="C1.5:_HAD__Beta-PGM__Phosphata"/>
    <property type="match status" value="1"/>
</dbReference>
<dbReference type="Proteomes" id="UP000732298">
    <property type="component" value="Unassembled WGS sequence"/>
</dbReference>